<evidence type="ECO:0000259" key="6">
    <source>
        <dbReference type="SMART" id="SM00223"/>
    </source>
</evidence>
<protein>
    <recommendedName>
        <fullName evidence="6">Apple domain-containing protein</fullName>
    </recommendedName>
</protein>
<evidence type="ECO:0000256" key="4">
    <source>
        <dbReference type="SAM" id="Phobius"/>
    </source>
</evidence>
<evidence type="ECO:0000256" key="3">
    <source>
        <dbReference type="SAM" id="MobiDB-lite"/>
    </source>
</evidence>
<keyword evidence="4" id="KW-0812">Transmembrane</keyword>
<name>A0A1Q9CDI5_SYMMI</name>
<feature type="region of interest" description="Disordered" evidence="3">
    <location>
        <begin position="807"/>
        <end position="835"/>
    </location>
</feature>
<feature type="compositionally biased region" description="Polar residues" evidence="3">
    <location>
        <begin position="519"/>
        <end position="534"/>
    </location>
</feature>
<keyword evidence="1" id="KW-0677">Repeat</keyword>
<gene>
    <name evidence="7" type="ORF">AK812_SmicGene38537</name>
</gene>
<keyword evidence="4" id="KW-0472">Membrane</keyword>
<dbReference type="CDD" id="cd01100">
    <property type="entry name" value="APPLE_Factor_XI_like"/>
    <property type="match status" value="1"/>
</dbReference>
<evidence type="ECO:0000313" key="7">
    <source>
        <dbReference type="EMBL" id="OLP80982.1"/>
    </source>
</evidence>
<dbReference type="InterPro" id="IPR000177">
    <property type="entry name" value="Apple"/>
</dbReference>
<dbReference type="Proteomes" id="UP000186817">
    <property type="component" value="Unassembled WGS sequence"/>
</dbReference>
<keyword evidence="4" id="KW-1133">Transmembrane helix</keyword>
<accession>A0A1Q9CDI5</accession>
<dbReference type="OrthoDB" id="407736at2759"/>
<comment type="caution">
    <text evidence="7">The sequence shown here is derived from an EMBL/GenBank/DDBJ whole genome shotgun (WGS) entry which is preliminary data.</text>
</comment>
<keyword evidence="2" id="KW-1015">Disulfide bond</keyword>
<reference evidence="7 8" key="1">
    <citation type="submission" date="2016-02" db="EMBL/GenBank/DDBJ databases">
        <title>Genome analysis of coral dinoflagellate symbionts highlights evolutionary adaptations to a symbiotic lifestyle.</title>
        <authorList>
            <person name="Aranda M."/>
            <person name="Li Y."/>
            <person name="Liew Y.J."/>
            <person name="Baumgarten S."/>
            <person name="Simakov O."/>
            <person name="Wilson M."/>
            <person name="Piel J."/>
            <person name="Ashoor H."/>
            <person name="Bougouffa S."/>
            <person name="Bajic V.B."/>
            <person name="Ryu T."/>
            <person name="Ravasi T."/>
            <person name="Bayer T."/>
            <person name="Micklem G."/>
            <person name="Kim H."/>
            <person name="Bhak J."/>
            <person name="Lajeunesse T.C."/>
            <person name="Voolstra C.R."/>
        </authorList>
    </citation>
    <scope>NUCLEOTIDE SEQUENCE [LARGE SCALE GENOMIC DNA]</scope>
    <source>
        <strain evidence="7 8">CCMP2467</strain>
    </source>
</reference>
<evidence type="ECO:0000256" key="2">
    <source>
        <dbReference type="ARBA" id="ARBA00023157"/>
    </source>
</evidence>
<dbReference type="EMBL" id="LSRX01001325">
    <property type="protein sequence ID" value="OLP80982.1"/>
    <property type="molecule type" value="Genomic_DNA"/>
</dbReference>
<evidence type="ECO:0000256" key="5">
    <source>
        <dbReference type="SAM" id="SignalP"/>
    </source>
</evidence>
<dbReference type="GO" id="GO:0005576">
    <property type="term" value="C:extracellular region"/>
    <property type="evidence" value="ECO:0007669"/>
    <property type="project" value="InterPro"/>
</dbReference>
<dbReference type="AlphaFoldDB" id="A0A1Q9CDI5"/>
<feature type="transmembrane region" description="Helical" evidence="4">
    <location>
        <begin position="375"/>
        <end position="402"/>
    </location>
</feature>
<organism evidence="7 8">
    <name type="scientific">Symbiodinium microadriaticum</name>
    <name type="common">Dinoflagellate</name>
    <name type="synonym">Zooxanthella microadriatica</name>
    <dbReference type="NCBI Taxonomy" id="2951"/>
    <lineage>
        <taxon>Eukaryota</taxon>
        <taxon>Sar</taxon>
        <taxon>Alveolata</taxon>
        <taxon>Dinophyceae</taxon>
        <taxon>Suessiales</taxon>
        <taxon>Symbiodiniaceae</taxon>
        <taxon>Symbiodinium</taxon>
    </lineage>
</organism>
<feature type="region of interest" description="Disordered" evidence="3">
    <location>
        <begin position="507"/>
        <end position="594"/>
    </location>
</feature>
<dbReference type="Gene3D" id="3.50.4.10">
    <property type="entry name" value="Hepatocyte Growth Factor"/>
    <property type="match status" value="1"/>
</dbReference>
<feature type="compositionally biased region" description="Low complexity" evidence="3">
    <location>
        <begin position="823"/>
        <end position="835"/>
    </location>
</feature>
<evidence type="ECO:0000256" key="1">
    <source>
        <dbReference type="ARBA" id="ARBA00022737"/>
    </source>
</evidence>
<feature type="compositionally biased region" description="Basic and acidic residues" evidence="3">
    <location>
        <begin position="552"/>
        <end position="574"/>
    </location>
</feature>
<feature type="domain" description="Apple" evidence="6">
    <location>
        <begin position="31"/>
        <end position="102"/>
    </location>
</feature>
<keyword evidence="8" id="KW-1185">Reference proteome</keyword>
<keyword evidence="5" id="KW-0732">Signal</keyword>
<feature type="signal peptide" evidence="5">
    <location>
        <begin position="1"/>
        <end position="26"/>
    </location>
</feature>
<dbReference type="GO" id="GO:0006508">
    <property type="term" value="P:proteolysis"/>
    <property type="evidence" value="ECO:0007669"/>
    <property type="project" value="InterPro"/>
</dbReference>
<dbReference type="SUPFAM" id="SSF57414">
    <property type="entry name" value="Hairpin loop containing domain-like"/>
    <property type="match status" value="1"/>
</dbReference>
<proteinExistence type="predicted"/>
<sequence>MCRAGQMEALARLTLLMLLRLPNTVAQSMGCFHYGYAWTNAMTNVTGNPFTKISAPECQLQCRNTIGCTGFGYYPITGSCYLGGSGGALYEAKGAIAGPRECVSPDPACVSLPDASFPGSTPEKSMKAWPGGVQPTSLQCWPRRSDGQVTRCRNQTAIVLEDTQDGWPGRCEGMVKVTDLKGEETCQLRCMMSPLCSVWSIETTSDASGSPMCWNGMLGTNCYNGNGPTPVRAQRLQHGTYRVLMQTTGVQVLGLHNSFGGTVYKTWEEGAQHCKFECRSFLLCQFWQYSKTYGCYLEIPSEGVVGYPLTTEGPFRSVRLDSEAAADVVAGEMLQHNCVGDMSPLPTAMPTGNEVHLVVPGMESPSTETSTQGGWPWWVSYLIFIFVVLLLCVVITAVWMGLEDRKKRRAREKNVRGAWDPAGGHAGGHSAEQAGFLQNIHMPQLPQTWHMPNMHLPFQVAAGDRIGLTVAGESPPNQIGTGLARTGASYLPRRVRWKSCPKIMRASSSESLGPAGLVTDNSSPKLVTDISSPKLSPGVDLRKSTNPANTGDKAENARKVLEARRQKQRNEETKVTPSAPVPPAPTSAAEETSQGFSQMLGNRILQGVHDILSIMDDKVENLVAEVAAMRKDMRGLEPTQGVLQGVQWLDDRIEGKLDAIIHQLRSGKLERADDMGPAATSFRVGEDAVLQGQTGPAVPKSRFAQFIHTINTRPSELAADEVDPDLHDARAQTSLQFSSGRASEAATEDLDHVPRVPESTAAAWLTSEQNSAHNSARPSWRVNEAYEDEAGPEEGSRQLVLRRLGIGTNEEGPGDGEDNQATSAEPVASHVSAASVVERSPVKKTTASSGIFFMKQPSKRVSTGTAEGQKVAPSNDIWIKCGCDYDLWGRRNRATVYALN</sequence>
<feature type="chain" id="PRO_5012706077" description="Apple domain-containing protein" evidence="5">
    <location>
        <begin position="27"/>
        <end position="900"/>
    </location>
</feature>
<evidence type="ECO:0000313" key="8">
    <source>
        <dbReference type="Proteomes" id="UP000186817"/>
    </source>
</evidence>
<dbReference type="SMART" id="SM00223">
    <property type="entry name" value="APPLE"/>
    <property type="match status" value="1"/>
</dbReference>